<feature type="chain" id="PRO_5028924556" evidence="2">
    <location>
        <begin position="30"/>
        <end position="167"/>
    </location>
</feature>
<gene>
    <name evidence="3" type="ORF">H9Q77_12885</name>
</gene>
<keyword evidence="2" id="KW-0732">Signal</keyword>
<feature type="compositionally biased region" description="Low complexity" evidence="1">
    <location>
        <begin position="30"/>
        <end position="49"/>
    </location>
</feature>
<dbReference type="AlphaFoldDB" id="A0A7G9FTT3"/>
<dbReference type="Proteomes" id="UP000515981">
    <property type="component" value="Chromosome"/>
</dbReference>
<sequence length="167" mass="17641">MQKSFIRHIFTVSILSCCLLFGGCSQNSAGEETSSATTASPSPSETVAALPADVSPDSDTSAIESTSEDTRALTLSVVNMCGIEVGMVAVIDPVTGEQVNLDSLSDQESISMEADWPSSVKEFQWALYNTDGELCVEGTTDISSAQTTVTLLLTGDGDLEKVEELFE</sequence>
<organism evidence="3 4">
    <name type="scientific">Simiaoa sunii</name>
    <dbReference type="NCBI Taxonomy" id="2763672"/>
    <lineage>
        <taxon>Bacteria</taxon>
        <taxon>Bacillati</taxon>
        <taxon>Bacillota</taxon>
        <taxon>Clostridia</taxon>
        <taxon>Lachnospirales</taxon>
        <taxon>Lachnospiraceae</taxon>
        <taxon>Simiaoa</taxon>
    </lineage>
</organism>
<accession>A0A7G9FTT3</accession>
<reference evidence="3 4" key="1">
    <citation type="submission" date="2020-08" db="EMBL/GenBank/DDBJ databases">
        <authorList>
            <person name="Liu C."/>
            <person name="Sun Q."/>
        </authorList>
    </citation>
    <scope>NUCLEOTIDE SEQUENCE [LARGE SCALE GENOMIC DNA]</scope>
    <source>
        <strain evidence="3 4">NSJ-8</strain>
    </source>
</reference>
<dbReference type="PROSITE" id="PS51257">
    <property type="entry name" value="PROKAR_LIPOPROTEIN"/>
    <property type="match status" value="1"/>
</dbReference>
<dbReference type="RefSeq" id="WP_118545680.1">
    <property type="nucleotide sequence ID" value="NZ_CP060633.1"/>
</dbReference>
<evidence type="ECO:0000313" key="3">
    <source>
        <dbReference type="EMBL" id="QNM01965.1"/>
    </source>
</evidence>
<dbReference type="KEGG" id="ssun:H9Q77_12885"/>
<evidence type="ECO:0000313" key="4">
    <source>
        <dbReference type="Proteomes" id="UP000515981"/>
    </source>
</evidence>
<feature type="region of interest" description="Disordered" evidence="1">
    <location>
        <begin position="30"/>
        <end position="67"/>
    </location>
</feature>
<dbReference type="EMBL" id="CP060633">
    <property type="protein sequence ID" value="QNM01965.1"/>
    <property type="molecule type" value="Genomic_DNA"/>
</dbReference>
<evidence type="ECO:0000256" key="1">
    <source>
        <dbReference type="SAM" id="MobiDB-lite"/>
    </source>
</evidence>
<proteinExistence type="predicted"/>
<evidence type="ECO:0000256" key="2">
    <source>
        <dbReference type="SAM" id="SignalP"/>
    </source>
</evidence>
<keyword evidence="4" id="KW-1185">Reference proteome</keyword>
<name>A0A7G9FTT3_9FIRM</name>
<feature type="signal peptide" evidence="2">
    <location>
        <begin position="1"/>
        <end position="29"/>
    </location>
</feature>
<protein>
    <submittedName>
        <fullName evidence="3">Uncharacterized protein</fullName>
    </submittedName>
</protein>